<evidence type="ECO:0000256" key="8">
    <source>
        <dbReference type="ARBA" id="ARBA00022701"/>
    </source>
</evidence>
<evidence type="ECO:0000313" key="22">
    <source>
        <dbReference type="Proteomes" id="UP001147733"/>
    </source>
</evidence>
<feature type="region of interest" description="Disordered" evidence="19">
    <location>
        <begin position="284"/>
        <end position="314"/>
    </location>
</feature>
<dbReference type="AlphaFoldDB" id="A0A9W9P7S7"/>
<reference evidence="21" key="1">
    <citation type="submission" date="2022-11" db="EMBL/GenBank/DDBJ databases">
        <authorList>
            <person name="Petersen C."/>
        </authorList>
    </citation>
    <scope>NUCLEOTIDE SEQUENCE</scope>
    <source>
        <strain evidence="21">IBT 23319</strain>
    </source>
</reference>
<gene>
    <name evidence="21" type="ORF">N7469_004770</name>
</gene>
<feature type="transmembrane region" description="Helical" evidence="20">
    <location>
        <begin position="353"/>
        <end position="370"/>
    </location>
</feature>
<evidence type="ECO:0000256" key="11">
    <source>
        <dbReference type="ARBA" id="ARBA00022838"/>
    </source>
</evidence>
<keyword evidence="5" id="KW-0158">Chromosome</keyword>
<keyword evidence="16" id="KW-0137">Centromere</keyword>
<keyword evidence="14" id="KW-0539">Nucleus</keyword>
<organism evidence="21 22">
    <name type="scientific">Penicillium citrinum</name>
    <dbReference type="NCBI Taxonomy" id="5077"/>
    <lineage>
        <taxon>Eukaryota</taxon>
        <taxon>Fungi</taxon>
        <taxon>Dikarya</taxon>
        <taxon>Ascomycota</taxon>
        <taxon>Pezizomycotina</taxon>
        <taxon>Eurotiomycetes</taxon>
        <taxon>Eurotiomycetidae</taxon>
        <taxon>Eurotiales</taxon>
        <taxon>Aspergillaceae</taxon>
        <taxon>Penicillium</taxon>
    </lineage>
</organism>
<dbReference type="GO" id="GO:0007059">
    <property type="term" value="P:chromosome segregation"/>
    <property type="evidence" value="ECO:0007669"/>
    <property type="project" value="UniProtKB-KW"/>
</dbReference>
<evidence type="ECO:0000256" key="1">
    <source>
        <dbReference type="ARBA" id="ARBA00004123"/>
    </source>
</evidence>
<evidence type="ECO:0000256" key="12">
    <source>
        <dbReference type="ARBA" id="ARBA00023054"/>
    </source>
</evidence>
<evidence type="ECO:0000256" key="18">
    <source>
        <dbReference type="ARBA" id="ARBA00044358"/>
    </source>
</evidence>
<feature type="region of interest" description="Disordered" evidence="19">
    <location>
        <begin position="158"/>
        <end position="229"/>
    </location>
</feature>
<keyword evidence="10" id="KW-0159">Chromosome partition</keyword>
<reference evidence="21" key="2">
    <citation type="journal article" date="2023" name="IMA Fungus">
        <title>Comparative genomic study of the Penicillium genus elucidates a diverse pangenome and 15 lateral gene transfer events.</title>
        <authorList>
            <person name="Petersen C."/>
            <person name="Sorensen T."/>
            <person name="Nielsen M.R."/>
            <person name="Sondergaard T.E."/>
            <person name="Sorensen J.L."/>
            <person name="Fitzpatrick D.A."/>
            <person name="Frisvad J.C."/>
            <person name="Nielsen K.L."/>
        </authorList>
    </citation>
    <scope>NUCLEOTIDE SEQUENCE</scope>
    <source>
        <strain evidence="21">IBT 23319</strain>
    </source>
</reference>
<dbReference type="GO" id="GO:0005874">
    <property type="term" value="C:microtubule"/>
    <property type="evidence" value="ECO:0007669"/>
    <property type="project" value="UniProtKB-KW"/>
</dbReference>
<proteinExistence type="inferred from homology"/>
<evidence type="ECO:0000256" key="6">
    <source>
        <dbReference type="ARBA" id="ARBA00022490"/>
    </source>
</evidence>
<accession>A0A9W9P7S7</accession>
<evidence type="ECO:0000256" key="16">
    <source>
        <dbReference type="ARBA" id="ARBA00023328"/>
    </source>
</evidence>
<dbReference type="EMBL" id="JAPQKT010000003">
    <property type="protein sequence ID" value="KAJ5235602.1"/>
    <property type="molecule type" value="Genomic_DNA"/>
</dbReference>
<evidence type="ECO:0000256" key="5">
    <source>
        <dbReference type="ARBA" id="ARBA00022454"/>
    </source>
</evidence>
<dbReference type="RefSeq" id="XP_056503102.1">
    <property type="nucleotide sequence ID" value="XM_056643690.1"/>
</dbReference>
<dbReference type="PANTHER" id="PTHR28216">
    <property type="entry name" value="DASH COMPLEX SUBUNIT DUO1"/>
    <property type="match status" value="1"/>
</dbReference>
<dbReference type="GO" id="GO:0000278">
    <property type="term" value="P:mitotic cell cycle"/>
    <property type="evidence" value="ECO:0007669"/>
    <property type="project" value="InterPro"/>
</dbReference>
<evidence type="ECO:0000256" key="17">
    <source>
        <dbReference type="ARBA" id="ARBA00044152"/>
    </source>
</evidence>
<evidence type="ECO:0000256" key="10">
    <source>
        <dbReference type="ARBA" id="ARBA00022829"/>
    </source>
</evidence>
<protein>
    <recommendedName>
        <fullName evidence="17">DASH complex subunit DUO1</fullName>
    </recommendedName>
    <alternativeName>
        <fullName evidence="18">Outer kinetochore protein DUO1</fullName>
    </alternativeName>
</protein>
<dbReference type="GO" id="GO:0072686">
    <property type="term" value="C:mitotic spindle"/>
    <property type="evidence" value="ECO:0007669"/>
    <property type="project" value="InterPro"/>
</dbReference>
<dbReference type="InterPro" id="IPR013960">
    <property type="entry name" value="DASH_Duo1"/>
</dbReference>
<dbReference type="GO" id="GO:0042729">
    <property type="term" value="C:DASH complex"/>
    <property type="evidence" value="ECO:0007669"/>
    <property type="project" value="InterPro"/>
</dbReference>
<evidence type="ECO:0000256" key="9">
    <source>
        <dbReference type="ARBA" id="ARBA00022776"/>
    </source>
</evidence>
<evidence type="ECO:0000256" key="14">
    <source>
        <dbReference type="ARBA" id="ARBA00023242"/>
    </source>
</evidence>
<evidence type="ECO:0000313" key="21">
    <source>
        <dbReference type="EMBL" id="KAJ5235602.1"/>
    </source>
</evidence>
<feature type="compositionally biased region" description="Basic and acidic residues" evidence="19">
    <location>
        <begin position="158"/>
        <end position="180"/>
    </location>
</feature>
<feature type="compositionally biased region" description="Low complexity" evidence="19">
    <location>
        <begin position="187"/>
        <end position="223"/>
    </location>
</feature>
<evidence type="ECO:0000256" key="3">
    <source>
        <dbReference type="ARBA" id="ARBA00004629"/>
    </source>
</evidence>
<comment type="similarity">
    <text evidence="4">Belongs to the DASH complex DUO1 family.</text>
</comment>
<keyword evidence="20" id="KW-1133">Transmembrane helix</keyword>
<dbReference type="PANTHER" id="PTHR28216:SF1">
    <property type="entry name" value="DASH COMPLEX SUBUNIT DUO1"/>
    <property type="match status" value="1"/>
</dbReference>
<evidence type="ECO:0000256" key="2">
    <source>
        <dbReference type="ARBA" id="ARBA00004186"/>
    </source>
</evidence>
<evidence type="ECO:0000256" key="4">
    <source>
        <dbReference type="ARBA" id="ARBA00005366"/>
    </source>
</evidence>
<keyword evidence="6" id="KW-0963">Cytoplasm</keyword>
<feature type="region of interest" description="Disordered" evidence="19">
    <location>
        <begin position="1"/>
        <end position="60"/>
    </location>
</feature>
<dbReference type="Pfam" id="PF08651">
    <property type="entry name" value="DASH_Duo1"/>
    <property type="match status" value="1"/>
</dbReference>
<keyword evidence="7" id="KW-0132">Cell division</keyword>
<comment type="caution">
    <text evidence="21">The sequence shown here is derived from an EMBL/GenBank/DDBJ whole genome shotgun (WGS) entry which is preliminary data.</text>
</comment>
<dbReference type="OrthoDB" id="5546837at2759"/>
<keyword evidence="9" id="KW-0498">Mitosis</keyword>
<name>A0A9W9P7S7_PENCI</name>
<evidence type="ECO:0000256" key="7">
    <source>
        <dbReference type="ARBA" id="ARBA00022618"/>
    </source>
</evidence>
<comment type="subcellular location">
    <subcellularLocation>
        <location evidence="3">Chromosome</location>
        <location evidence="3">Centromere</location>
        <location evidence="3">Kinetochore</location>
    </subcellularLocation>
    <subcellularLocation>
        <location evidence="2">Cytoplasm</location>
        <location evidence="2">Cytoskeleton</location>
        <location evidence="2">Spindle</location>
    </subcellularLocation>
    <subcellularLocation>
        <location evidence="1">Nucleus</location>
    </subcellularLocation>
</comment>
<feature type="compositionally biased region" description="Basic and acidic residues" evidence="19">
    <location>
        <begin position="1"/>
        <end position="15"/>
    </location>
</feature>
<evidence type="ECO:0000256" key="19">
    <source>
        <dbReference type="SAM" id="MobiDB-lite"/>
    </source>
</evidence>
<evidence type="ECO:0000256" key="15">
    <source>
        <dbReference type="ARBA" id="ARBA00023306"/>
    </source>
</evidence>
<keyword evidence="13" id="KW-0206">Cytoskeleton</keyword>
<feature type="transmembrane region" description="Helical" evidence="20">
    <location>
        <begin position="382"/>
        <end position="401"/>
    </location>
</feature>
<keyword evidence="22" id="KW-1185">Reference proteome</keyword>
<keyword evidence="11" id="KW-0995">Kinetochore</keyword>
<keyword evidence="8" id="KW-0493">Microtubule</keyword>
<dbReference type="GeneID" id="81382857"/>
<evidence type="ECO:0000256" key="20">
    <source>
        <dbReference type="SAM" id="Phobius"/>
    </source>
</evidence>
<evidence type="ECO:0000256" key="13">
    <source>
        <dbReference type="ARBA" id="ARBA00023212"/>
    </source>
</evidence>
<sequence length="450" mass="50225">MAVRSTAEEMERLQLSDDDTENLWDSPSKRQTRQTPKQRSSEEPIVPEARTMQDSGDSAFDREEAREAALRNELQNVRNINEVLEGLLSSIDRAKGNMETVSQTVTSASTLLNTWTRILSQTEHNQRLILNPNWQGATQDVADMENEAIQKQQAVERRERALQEQREAAARKAEEEERRRMLNPKSTRGTTRGTVRSTGLGRTPSVSTSRTGATRGASTATRRPVSGIPARGSGIARGFNSPDFVGRVTFSLTFLTASLNPAPINPFISYRMNFAPYQDESPEIERALSPPNPEGRIKSPNLRSPRASADLPSPSHFARGGHGNTGFGPDLEGRNFSLGAFETSLPIRMDVEAMLAYLLLPPAGGVFLLLTEHKSDYVRFHAWQSSMLFSAIFIIHLIFAWSSFLSWTLLIIDFLLMGFLGMHAYRDVDTLDHFEVPFIGRLANSFVDNE</sequence>
<dbReference type="Proteomes" id="UP001147733">
    <property type="component" value="Unassembled WGS sequence"/>
</dbReference>
<keyword evidence="15" id="KW-0131">Cell cycle</keyword>
<keyword evidence="20" id="KW-0812">Transmembrane</keyword>
<dbReference type="GO" id="GO:0051301">
    <property type="term" value="P:cell division"/>
    <property type="evidence" value="ECO:0007669"/>
    <property type="project" value="UniProtKB-KW"/>
</dbReference>
<keyword evidence="12" id="KW-0175">Coiled coil</keyword>
<keyword evidence="20" id="KW-0472">Membrane</keyword>